<proteinExistence type="predicted"/>
<dbReference type="Gene3D" id="6.10.320.10">
    <property type="match status" value="1"/>
</dbReference>
<dbReference type="CDD" id="cd12208">
    <property type="entry name" value="DIP1984-like"/>
    <property type="match status" value="1"/>
</dbReference>
<dbReference type="EMBL" id="JAXIVU010000007">
    <property type="protein sequence ID" value="MDY7219258.1"/>
    <property type="molecule type" value="Genomic_DNA"/>
</dbReference>
<dbReference type="RefSeq" id="WP_321553353.1">
    <property type="nucleotide sequence ID" value="NZ_JAXIVU010000007.1"/>
</dbReference>
<dbReference type="InterPro" id="IPR047741">
    <property type="entry name" value="DIP1984-like"/>
</dbReference>
<evidence type="ECO:0000313" key="1">
    <source>
        <dbReference type="EMBL" id="MDY7219258.1"/>
    </source>
</evidence>
<gene>
    <name evidence="1" type="ORF">TOI97_06730</name>
</gene>
<keyword evidence="2" id="KW-1185">Reference proteome</keyword>
<dbReference type="NCBIfam" id="NF038048">
    <property type="entry name" value="DIP1984_fam"/>
    <property type="match status" value="1"/>
</dbReference>
<accession>A0ABU5GQK2</accession>
<dbReference type="Pfam" id="PF20935">
    <property type="entry name" value="DUF6847"/>
    <property type="match status" value="1"/>
</dbReference>
<evidence type="ECO:0000313" key="2">
    <source>
        <dbReference type="Proteomes" id="UP001294570"/>
    </source>
</evidence>
<sequence>MMKLAEALILRADYQKRAAQLRQRIVSNAKVQEGEEPAENPQRLLKEFEQVAEGTFDLIKRINKTNINTQFDAERSLTDALAERDILAARRKVYADLVEAASVPQDRYSRSEIKFESTVSVKEIQKQVDALAKAYRELDTKIQGLNWSTDLVD</sequence>
<dbReference type="Proteomes" id="UP001294570">
    <property type="component" value="Unassembled WGS sequence"/>
</dbReference>
<name>A0ABU5GQK2_9GAMM</name>
<organism evidence="1 2">
    <name type="scientific">Denitrificimonas halotolerans</name>
    <dbReference type="NCBI Taxonomy" id="3098930"/>
    <lineage>
        <taxon>Bacteria</taxon>
        <taxon>Pseudomonadati</taxon>
        <taxon>Pseudomonadota</taxon>
        <taxon>Gammaproteobacteria</taxon>
        <taxon>Pseudomonadales</taxon>
        <taxon>Pseudomonadaceae</taxon>
        <taxon>Denitrificimonas</taxon>
    </lineage>
</organism>
<reference evidence="1 2" key="1">
    <citation type="submission" date="2023-12" db="EMBL/GenBank/DDBJ databases">
        <title>Denitrificimonas halotolerans sp. nov.,a novel species isolated from landfill leachate.</title>
        <authorList>
            <person name="Wang S."/>
        </authorList>
    </citation>
    <scope>NUCLEOTIDE SEQUENCE [LARGE SCALE GENOMIC DNA]</scope>
    <source>
        <strain evidence="1 2">JX-1</strain>
    </source>
</reference>
<protein>
    <submittedName>
        <fullName evidence="1">DIP1984 family protein</fullName>
    </submittedName>
</protein>
<comment type="caution">
    <text evidence="1">The sequence shown here is derived from an EMBL/GenBank/DDBJ whole genome shotgun (WGS) entry which is preliminary data.</text>
</comment>